<keyword evidence="1" id="KW-0479">Metal-binding</keyword>
<evidence type="ECO:0000313" key="8">
    <source>
        <dbReference type="Proteomes" id="UP000586918"/>
    </source>
</evidence>
<dbReference type="AlphaFoldDB" id="A0A848DR08"/>
<keyword evidence="2" id="KW-0863">Zinc-finger</keyword>
<gene>
    <name evidence="7" type="ORF">HF519_26105</name>
</gene>
<keyword evidence="8" id="KW-1185">Reference proteome</keyword>
<dbReference type="PROSITE" id="PS51128">
    <property type="entry name" value="ZF_DKSA_2"/>
    <property type="match status" value="1"/>
</dbReference>
<evidence type="ECO:0000256" key="3">
    <source>
        <dbReference type="ARBA" id="ARBA00022833"/>
    </source>
</evidence>
<protein>
    <recommendedName>
        <fullName evidence="6">Zinc finger DksA/TraR C4-type domain-containing protein</fullName>
    </recommendedName>
</protein>
<feature type="domain" description="Zinc finger DksA/TraR C4-type" evidence="6">
    <location>
        <begin position="101"/>
        <end position="133"/>
    </location>
</feature>
<keyword evidence="3" id="KW-0862">Zinc</keyword>
<dbReference type="Pfam" id="PF01258">
    <property type="entry name" value="zf-dskA_traR"/>
    <property type="match status" value="1"/>
</dbReference>
<sequence length="176" mass="18434">MVRSRTAPARGKPLTAARCDLLAARVPVLRAALVRQRNFRREQLAQPDAHEPSGRTSTPPAGRGAACDTPPAVREVQALVEAGARRALDDIELALARIRTGDYGRCRACGAGVPPVLLEAIPQTTLCLCCHHRLSDGAEGRVLAPRRTPTRAVSARSSSTVARPGPPGAGDATPSG</sequence>
<dbReference type="Proteomes" id="UP000586918">
    <property type="component" value="Unassembled WGS sequence"/>
</dbReference>
<reference evidence="7 8" key="1">
    <citation type="submission" date="2020-04" db="EMBL/GenBank/DDBJ databases">
        <authorList>
            <person name="Klaysubun C."/>
            <person name="Duangmal K."/>
            <person name="Lipun K."/>
        </authorList>
    </citation>
    <scope>NUCLEOTIDE SEQUENCE [LARGE SCALE GENOMIC DNA]</scope>
    <source>
        <strain evidence="7 8">DSM 45300</strain>
    </source>
</reference>
<dbReference type="PANTHER" id="PTHR33823">
    <property type="entry name" value="RNA POLYMERASE-BINDING TRANSCRIPTION FACTOR DKSA-RELATED"/>
    <property type="match status" value="1"/>
</dbReference>
<evidence type="ECO:0000259" key="6">
    <source>
        <dbReference type="Pfam" id="PF01258"/>
    </source>
</evidence>
<feature type="region of interest" description="Disordered" evidence="5">
    <location>
        <begin position="42"/>
        <end position="69"/>
    </location>
</feature>
<dbReference type="PANTHER" id="PTHR33823:SF4">
    <property type="entry name" value="GENERAL STRESS PROTEIN 16O"/>
    <property type="match status" value="1"/>
</dbReference>
<feature type="region of interest" description="Disordered" evidence="5">
    <location>
        <begin position="141"/>
        <end position="176"/>
    </location>
</feature>
<accession>A0A848DR08</accession>
<feature type="zinc finger region" description="dksA C4-type" evidence="4">
    <location>
        <begin position="106"/>
        <end position="130"/>
    </location>
</feature>
<dbReference type="GO" id="GO:0008270">
    <property type="term" value="F:zinc ion binding"/>
    <property type="evidence" value="ECO:0007669"/>
    <property type="project" value="UniProtKB-KW"/>
</dbReference>
<evidence type="ECO:0000256" key="2">
    <source>
        <dbReference type="ARBA" id="ARBA00022771"/>
    </source>
</evidence>
<evidence type="ECO:0000256" key="1">
    <source>
        <dbReference type="ARBA" id="ARBA00022723"/>
    </source>
</evidence>
<name>A0A848DR08_9PSEU</name>
<comment type="caution">
    <text evidence="7">The sequence shown here is derived from an EMBL/GenBank/DDBJ whole genome shotgun (WGS) entry which is preliminary data.</text>
</comment>
<dbReference type="Gene3D" id="1.20.120.910">
    <property type="entry name" value="DksA, coiled-coil domain"/>
    <property type="match status" value="1"/>
</dbReference>
<evidence type="ECO:0000256" key="5">
    <source>
        <dbReference type="SAM" id="MobiDB-lite"/>
    </source>
</evidence>
<dbReference type="InterPro" id="IPR000962">
    <property type="entry name" value="Znf_DskA_TraR"/>
</dbReference>
<feature type="compositionally biased region" description="Basic and acidic residues" evidence="5">
    <location>
        <begin position="42"/>
        <end position="53"/>
    </location>
</feature>
<proteinExistence type="predicted"/>
<feature type="compositionally biased region" description="Low complexity" evidence="5">
    <location>
        <begin position="145"/>
        <end position="163"/>
    </location>
</feature>
<dbReference type="EMBL" id="JAAXKZ010000145">
    <property type="protein sequence ID" value="NMH94975.1"/>
    <property type="molecule type" value="Genomic_DNA"/>
</dbReference>
<evidence type="ECO:0000313" key="7">
    <source>
        <dbReference type="EMBL" id="NMH94975.1"/>
    </source>
</evidence>
<organism evidence="7 8">
    <name type="scientific">Pseudonocardia bannensis</name>
    <dbReference type="NCBI Taxonomy" id="630973"/>
    <lineage>
        <taxon>Bacteria</taxon>
        <taxon>Bacillati</taxon>
        <taxon>Actinomycetota</taxon>
        <taxon>Actinomycetes</taxon>
        <taxon>Pseudonocardiales</taxon>
        <taxon>Pseudonocardiaceae</taxon>
        <taxon>Pseudonocardia</taxon>
    </lineage>
</organism>
<evidence type="ECO:0000256" key="4">
    <source>
        <dbReference type="PROSITE-ProRule" id="PRU00510"/>
    </source>
</evidence>